<dbReference type="GO" id="GO:0004674">
    <property type="term" value="F:protein serine/threonine kinase activity"/>
    <property type="evidence" value="ECO:0007669"/>
    <property type="project" value="TreeGrafter"/>
</dbReference>
<feature type="domain" description="Protein kinase" evidence="1">
    <location>
        <begin position="232"/>
        <end position="507"/>
    </location>
</feature>
<dbReference type="Gene3D" id="1.10.510.10">
    <property type="entry name" value="Transferase(Phosphotransferase) domain 1"/>
    <property type="match status" value="1"/>
</dbReference>
<dbReference type="PROSITE" id="PS00108">
    <property type="entry name" value="PROTEIN_KINASE_ST"/>
    <property type="match status" value="1"/>
</dbReference>
<dbReference type="PANTHER" id="PTHR44329">
    <property type="entry name" value="SERINE/THREONINE-PROTEIN KINASE TNNI3K-RELATED"/>
    <property type="match status" value="1"/>
</dbReference>
<dbReference type="InterPro" id="IPR036537">
    <property type="entry name" value="Adaptor_Cbl_N_dom_sf"/>
</dbReference>
<proteinExistence type="predicted"/>
<keyword evidence="2" id="KW-0418">Kinase</keyword>
<keyword evidence="2" id="KW-0808">Transferase</keyword>
<dbReference type="InterPro" id="IPR011009">
    <property type="entry name" value="Kinase-like_dom_sf"/>
</dbReference>
<dbReference type="OrthoDB" id="4062651at2759"/>
<dbReference type="InterPro" id="IPR059179">
    <property type="entry name" value="MLKL-like_MCAfunc"/>
</dbReference>
<accession>A0A8H6SMB4</accession>
<organism evidence="2 3">
    <name type="scientific">Mycena indigotica</name>
    <dbReference type="NCBI Taxonomy" id="2126181"/>
    <lineage>
        <taxon>Eukaryota</taxon>
        <taxon>Fungi</taxon>
        <taxon>Dikarya</taxon>
        <taxon>Basidiomycota</taxon>
        <taxon>Agaricomycotina</taxon>
        <taxon>Agaricomycetes</taxon>
        <taxon>Agaricomycetidae</taxon>
        <taxon>Agaricales</taxon>
        <taxon>Marasmiineae</taxon>
        <taxon>Mycenaceae</taxon>
        <taxon>Mycena</taxon>
    </lineage>
</organism>
<gene>
    <name evidence="2" type="ORF">MIND_00710000</name>
</gene>
<dbReference type="InterPro" id="IPR000719">
    <property type="entry name" value="Prot_kinase_dom"/>
</dbReference>
<protein>
    <submittedName>
        <fullName evidence="2">TKL/TKL-ccin protein kinase</fullName>
    </submittedName>
</protein>
<dbReference type="Pfam" id="PF07714">
    <property type="entry name" value="PK_Tyr_Ser-Thr"/>
    <property type="match status" value="1"/>
</dbReference>
<dbReference type="RefSeq" id="XP_037219447.1">
    <property type="nucleotide sequence ID" value="XM_037363803.1"/>
</dbReference>
<reference evidence="2" key="1">
    <citation type="submission" date="2020-05" db="EMBL/GenBank/DDBJ databases">
        <title>Mycena genomes resolve the evolution of fungal bioluminescence.</title>
        <authorList>
            <person name="Tsai I.J."/>
        </authorList>
    </citation>
    <scope>NUCLEOTIDE SEQUENCE</scope>
    <source>
        <strain evidence="2">171206Taipei</strain>
    </source>
</reference>
<evidence type="ECO:0000259" key="1">
    <source>
        <dbReference type="PROSITE" id="PS50011"/>
    </source>
</evidence>
<dbReference type="InterPro" id="IPR001245">
    <property type="entry name" value="Ser-Thr/Tyr_kinase_cat_dom"/>
</dbReference>
<dbReference type="SMART" id="SM00220">
    <property type="entry name" value="S_TKc"/>
    <property type="match status" value="1"/>
</dbReference>
<comment type="caution">
    <text evidence="2">The sequence shown here is derived from an EMBL/GenBank/DDBJ whole genome shotgun (WGS) entry which is preliminary data.</text>
</comment>
<keyword evidence="3" id="KW-1185">Reference proteome</keyword>
<dbReference type="Gene3D" id="1.20.930.20">
    <property type="entry name" value="Adaptor protein Cbl, N-terminal domain"/>
    <property type="match status" value="1"/>
</dbReference>
<dbReference type="Proteomes" id="UP000636479">
    <property type="component" value="Unassembled WGS sequence"/>
</dbReference>
<dbReference type="GO" id="GO:0007166">
    <property type="term" value="P:cell surface receptor signaling pathway"/>
    <property type="evidence" value="ECO:0007669"/>
    <property type="project" value="InterPro"/>
</dbReference>
<dbReference type="GeneID" id="59346319"/>
<dbReference type="PROSITE" id="PS50011">
    <property type="entry name" value="PROTEIN_KINASE_DOM"/>
    <property type="match status" value="1"/>
</dbReference>
<dbReference type="GO" id="GO:0005524">
    <property type="term" value="F:ATP binding"/>
    <property type="evidence" value="ECO:0007669"/>
    <property type="project" value="InterPro"/>
</dbReference>
<sequence length="507" mass="57320">MSRNLFRQSTSHVVLSLGRTALQITAQFAPVPAMAPLAEVICGLMVLCQNVSQNRHAAHQLQERCHRLALAVFDRAVANDNVAAAIAGVLQCLQGIQLRMQQWTSYGNFKAFVRQDEIAKDIANCHDQLSDCFTAFQLASQLEIHNWQAQFQQDKQRDYNELLGHLTNLENSQSLIHEAMQAQREDTRQLMSMMQTLMGQNITTAEHQHSGLPSNLFDLQTHSQELLPDFHLRRGEVIRLGQFPVSGTPAMDIYEGLYLRRQKVAIKVVRAVNSDERSLRRFKREVEIWKELWKRDQGKHVLPFFGFCQEDGPFPYMVSPWMHNGNALTYVKQQDTSIDYVKLVQGIAQGIHVLHSMSPAPVVHGDIKANNVMVDGLGNPLIADFGLSKIVEDVTGIPFSQSRGVSDSYRWFAPEVCIGQGVLSLGSDVYAYGMTVLELFTHAQPFSEIKHTTEVVIRTSQGVQPTRPREQAVINRGLNDALWNLLCHCWAKDPLRRPRIDEILAMF</sequence>
<evidence type="ECO:0000313" key="3">
    <source>
        <dbReference type="Proteomes" id="UP000636479"/>
    </source>
</evidence>
<dbReference type="InterPro" id="IPR051681">
    <property type="entry name" value="Ser/Thr_Kinases-Pseudokinases"/>
</dbReference>
<evidence type="ECO:0000313" key="2">
    <source>
        <dbReference type="EMBL" id="KAF7301447.1"/>
    </source>
</evidence>
<name>A0A8H6SMB4_9AGAR</name>
<dbReference type="CDD" id="cd21037">
    <property type="entry name" value="MLKL_NTD"/>
    <property type="match status" value="1"/>
</dbReference>
<dbReference type="EMBL" id="JACAZF010000006">
    <property type="protein sequence ID" value="KAF7301447.1"/>
    <property type="molecule type" value="Genomic_DNA"/>
</dbReference>
<dbReference type="InterPro" id="IPR008271">
    <property type="entry name" value="Ser/Thr_kinase_AS"/>
</dbReference>
<dbReference type="SUPFAM" id="SSF56112">
    <property type="entry name" value="Protein kinase-like (PK-like)"/>
    <property type="match status" value="1"/>
</dbReference>
<dbReference type="AlphaFoldDB" id="A0A8H6SMB4"/>